<dbReference type="EMBL" id="CP013386">
    <property type="protein sequence ID" value="AOJ01685.1"/>
    <property type="molecule type" value="Genomic_DNA"/>
</dbReference>
<evidence type="ECO:0000313" key="1">
    <source>
        <dbReference type="EMBL" id="AOJ01685.1"/>
    </source>
</evidence>
<name>A0A1B4FDA6_9BURK</name>
<accession>A0A1B4FDA6</accession>
<keyword evidence="2" id="KW-1185">Reference proteome</keyword>
<sequence length="73" mass="7836">MHVRLRCVTRSASSTQIVASNGRSLNALECCCTLEDKRPCAVLADGFGICASGRIVVDQSIEAIRAWPTSRLA</sequence>
<organism evidence="1 2">
    <name type="scientific">Burkholderia mayonis</name>
    <dbReference type="NCBI Taxonomy" id="1385591"/>
    <lineage>
        <taxon>Bacteria</taxon>
        <taxon>Pseudomonadati</taxon>
        <taxon>Pseudomonadota</taxon>
        <taxon>Betaproteobacteria</taxon>
        <taxon>Burkholderiales</taxon>
        <taxon>Burkholderiaceae</taxon>
        <taxon>Burkholderia</taxon>
        <taxon>pseudomallei group</taxon>
    </lineage>
</organism>
<dbReference type="Proteomes" id="UP000062519">
    <property type="component" value="Chromosome 1"/>
</dbReference>
<dbReference type="KEGG" id="buu:WS70_07485"/>
<proteinExistence type="predicted"/>
<gene>
    <name evidence="1" type="ORF">WS70_07485</name>
</gene>
<reference evidence="1 2" key="1">
    <citation type="submission" date="2015-12" db="EMBL/GenBank/DDBJ databases">
        <title>Diversity of Burkholderia near neighbor genomes.</title>
        <authorList>
            <person name="Sahl J."/>
            <person name="Wagner D."/>
            <person name="Keim P."/>
        </authorList>
    </citation>
    <scope>NUCLEOTIDE SEQUENCE [LARGE SCALE GENOMIC DNA]</scope>
    <source>
        <strain evidence="1 2">BDU6</strain>
    </source>
</reference>
<dbReference type="AlphaFoldDB" id="A0A1B4FDA6"/>
<protein>
    <submittedName>
        <fullName evidence="1">Uncharacterized protein</fullName>
    </submittedName>
</protein>
<evidence type="ECO:0000313" key="2">
    <source>
        <dbReference type="Proteomes" id="UP000062519"/>
    </source>
</evidence>